<evidence type="ECO:0000313" key="3">
    <source>
        <dbReference type="Proteomes" id="UP000618931"/>
    </source>
</evidence>
<feature type="transmembrane region" description="Helical" evidence="1">
    <location>
        <begin position="136"/>
        <end position="158"/>
    </location>
</feature>
<dbReference type="RefSeq" id="WP_196293088.1">
    <property type="nucleotide sequence ID" value="NZ_JADQDM010000004.1"/>
</dbReference>
<feature type="transmembrane region" description="Helical" evidence="1">
    <location>
        <begin position="83"/>
        <end position="105"/>
    </location>
</feature>
<gene>
    <name evidence="2" type="ORF">I2H31_11035</name>
</gene>
<name>A0ABS0I506_9BACT</name>
<keyword evidence="3" id="KW-1185">Reference proteome</keyword>
<feature type="transmembrane region" description="Helical" evidence="1">
    <location>
        <begin position="198"/>
        <end position="218"/>
    </location>
</feature>
<dbReference type="Proteomes" id="UP000618931">
    <property type="component" value="Unassembled WGS sequence"/>
</dbReference>
<accession>A0ABS0I506</accession>
<evidence type="ECO:0000313" key="2">
    <source>
        <dbReference type="EMBL" id="MBF9221639.1"/>
    </source>
</evidence>
<reference evidence="2 3" key="1">
    <citation type="submission" date="2020-11" db="EMBL/GenBank/DDBJ databases">
        <authorList>
            <person name="Kim M.K."/>
        </authorList>
    </citation>
    <scope>NUCLEOTIDE SEQUENCE [LARGE SCALE GENOMIC DNA]</scope>
    <source>
        <strain evidence="2 3">BT662</strain>
    </source>
</reference>
<keyword evidence="1" id="KW-0472">Membrane</keyword>
<evidence type="ECO:0008006" key="4">
    <source>
        <dbReference type="Google" id="ProtNLM"/>
    </source>
</evidence>
<proteinExistence type="predicted"/>
<sequence>MELDNKKLTDFVVARFAYVWCRIRGVFVRLAGDSGKTFQLEPPLSYASSSGLFSAPSTKELTPAVAAGMTKLRRFLEWLRPRMPYLNIGLAAAAYGANQYVTQAFCQPVEWAAWVLLGSVGAFLAWPWLNGQPKAVRYVALFLQGALVPICVYCYAFMGPGSLLFGVLFFFFLLPVLAWVPVVFAGQALRRAWRSELPGARVVFVLGIVPLLLAQAWAEQQYRAVEAAVAQLPQEQRRLPATLVKVVPRTYMAERLAGTLFKYHNYMGEYDGWRPPLHDPLVNVSLWSRGGMNYDKPGVREANPLLVGYRDVRWKVLVTSIDSQAVFYHQLFPNLPVKADCTCNQTYDGESYRKWIPNGGRRMPLQGE</sequence>
<protein>
    <recommendedName>
        <fullName evidence="4">DUF2914 domain-containing protein</fullName>
    </recommendedName>
</protein>
<comment type="caution">
    <text evidence="2">The sequence shown here is derived from an EMBL/GenBank/DDBJ whole genome shotgun (WGS) entry which is preliminary data.</text>
</comment>
<keyword evidence="1" id="KW-1133">Transmembrane helix</keyword>
<keyword evidence="1" id="KW-0812">Transmembrane</keyword>
<dbReference type="EMBL" id="JADQDM010000004">
    <property type="protein sequence ID" value="MBF9221639.1"/>
    <property type="molecule type" value="Genomic_DNA"/>
</dbReference>
<organism evidence="2 3">
    <name type="scientific">Hymenobacter ruricola</name>
    <dbReference type="NCBI Taxonomy" id="2791023"/>
    <lineage>
        <taxon>Bacteria</taxon>
        <taxon>Pseudomonadati</taxon>
        <taxon>Bacteroidota</taxon>
        <taxon>Cytophagia</taxon>
        <taxon>Cytophagales</taxon>
        <taxon>Hymenobacteraceae</taxon>
        <taxon>Hymenobacter</taxon>
    </lineage>
</organism>
<evidence type="ECO:0000256" key="1">
    <source>
        <dbReference type="SAM" id="Phobius"/>
    </source>
</evidence>
<feature type="transmembrane region" description="Helical" evidence="1">
    <location>
        <begin position="164"/>
        <end position="186"/>
    </location>
</feature>
<feature type="transmembrane region" description="Helical" evidence="1">
    <location>
        <begin position="111"/>
        <end position="129"/>
    </location>
</feature>